<dbReference type="InterPro" id="IPR002182">
    <property type="entry name" value="NB-ARC"/>
</dbReference>
<gene>
    <name evidence="8" type="ORF">SEVIR_8G209450v2</name>
</gene>
<evidence type="ECO:0000259" key="7">
    <source>
        <dbReference type="Pfam" id="PF18052"/>
    </source>
</evidence>
<reference evidence="8" key="1">
    <citation type="submission" date="2019-03" db="EMBL/GenBank/DDBJ databases">
        <title>WGS assembly of Setaria viridis.</title>
        <authorList>
            <person name="Huang P."/>
            <person name="Jenkins J."/>
            <person name="Grimwood J."/>
            <person name="Barry K."/>
            <person name="Healey A."/>
            <person name="Mamidi S."/>
            <person name="Sreedasyam A."/>
            <person name="Shu S."/>
            <person name="Feldman M."/>
            <person name="Wu J."/>
            <person name="Yu Y."/>
            <person name="Chen C."/>
            <person name="Johnson J."/>
            <person name="Rokhsar D."/>
            <person name="Baxter I."/>
            <person name="Schmutz J."/>
            <person name="Brutnell T."/>
            <person name="Kellogg E."/>
        </authorList>
    </citation>
    <scope>NUCLEOTIDE SEQUENCE [LARGE SCALE GENOMIC DNA]</scope>
</reference>
<evidence type="ECO:0000256" key="2">
    <source>
        <dbReference type="ARBA" id="ARBA00022614"/>
    </source>
</evidence>
<evidence type="ECO:0000256" key="5">
    <source>
        <dbReference type="ARBA" id="ARBA00022821"/>
    </source>
</evidence>
<dbReference type="InterPro" id="IPR041118">
    <property type="entry name" value="Rx_N"/>
</dbReference>
<evidence type="ECO:0000256" key="3">
    <source>
        <dbReference type="ARBA" id="ARBA00022737"/>
    </source>
</evidence>
<evidence type="ECO:0000256" key="1">
    <source>
        <dbReference type="ARBA" id="ARBA00008894"/>
    </source>
</evidence>
<evidence type="ECO:0000313" key="9">
    <source>
        <dbReference type="Proteomes" id="UP000298652"/>
    </source>
</evidence>
<dbReference type="Pfam" id="PF18052">
    <property type="entry name" value="Rx_N"/>
    <property type="match status" value="1"/>
</dbReference>
<keyword evidence="5" id="KW-0611">Plant defense</keyword>
<keyword evidence="4" id="KW-0547">Nucleotide-binding</keyword>
<evidence type="ECO:0008006" key="10">
    <source>
        <dbReference type="Google" id="ProtNLM"/>
    </source>
</evidence>
<dbReference type="Gramene" id="TKW01916">
    <property type="protein sequence ID" value="TKW01916"/>
    <property type="gene ID" value="SEVIR_8G209450v2"/>
</dbReference>
<sequence length="201" mass="23008">MKAALEKLSEAPADWLDRQDKIWARDVRELSYDIEDSIDTFMVRGRGNEQAKGFKKYIDRSLDLLTRFKFRHKIATEIRGIKGRVIEVCDRRERYKIDSVVAQGVKTTVDPRLLAQYTKETELVGIDEARDEISKILVEGNEEVSDKIVSIVGFGGLGKTTLANVVYQKLRAQFDCSAFVSVSLSVQMAQFYLRIIIWIKP</sequence>
<dbReference type="CDD" id="cd14798">
    <property type="entry name" value="RX-CC_like"/>
    <property type="match status" value="1"/>
</dbReference>
<protein>
    <recommendedName>
        <fullName evidence="10">NB-ARC domain-containing protein</fullName>
    </recommendedName>
</protein>
<dbReference type="PANTHER" id="PTHR19338">
    <property type="entry name" value="TRANSLOCASE OF INNER MITOCHONDRIAL MEMBRANE 13 HOMOLOG"/>
    <property type="match status" value="1"/>
</dbReference>
<feature type="domain" description="NB-ARC" evidence="6">
    <location>
        <begin position="130"/>
        <end position="195"/>
    </location>
</feature>
<dbReference type="InterPro" id="IPR038005">
    <property type="entry name" value="RX-like_CC"/>
</dbReference>
<evidence type="ECO:0000313" key="8">
    <source>
        <dbReference type="EMBL" id="TKW01916.1"/>
    </source>
</evidence>
<comment type="similarity">
    <text evidence="1">Belongs to the disease resistance NB-LRR family.</text>
</comment>
<dbReference type="Gene3D" id="1.20.5.4130">
    <property type="match status" value="1"/>
</dbReference>
<evidence type="ECO:0000256" key="4">
    <source>
        <dbReference type="ARBA" id="ARBA00022741"/>
    </source>
</evidence>
<dbReference type="Pfam" id="PF00931">
    <property type="entry name" value="NB-ARC"/>
    <property type="match status" value="1"/>
</dbReference>
<dbReference type="InterPro" id="IPR027417">
    <property type="entry name" value="P-loop_NTPase"/>
</dbReference>
<dbReference type="GO" id="GO:0006952">
    <property type="term" value="P:defense response"/>
    <property type="evidence" value="ECO:0007669"/>
    <property type="project" value="UniProtKB-KW"/>
</dbReference>
<dbReference type="Proteomes" id="UP000298652">
    <property type="component" value="Chromosome 8"/>
</dbReference>
<dbReference type="GO" id="GO:0043531">
    <property type="term" value="F:ADP binding"/>
    <property type="evidence" value="ECO:0007669"/>
    <property type="project" value="InterPro"/>
</dbReference>
<organism evidence="8 9">
    <name type="scientific">Setaria viridis</name>
    <name type="common">Green bristlegrass</name>
    <name type="synonym">Setaria italica subsp. viridis</name>
    <dbReference type="NCBI Taxonomy" id="4556"/>
    <lineage>
        <taxon>Eukaryota</taxon>
        <taxon>Viridiplantae</taxon>
        <taxon>Streptophyta</taxon>
        <taxon>Embryophyta</taxon>
        <taxon>Tracheophyta</taxon>
        <taxon>Spermatophyta</taxon>
        <taxon>Magnoliopsida</taxon>
        <taxon>Liliopsida</taxon>
        <taxon>Poales</taxon>
        <taxon>Poaceae</taxon>
        <taxon>PACMAD clade</taxon>
        <taxon>Panicoideae</taxon>
        <taxon>Panicodae</taxon>
        <taxon>Paniceae</taxon>
        <taxon>Cenchrinae</taxon>
        <taxon>Setaria</taxon>
    </lineage>
</organism>
<keyword evidence="3" id="KW-0677">Repeat</keyword>
<name>A0A4V6D3A9_SETVI</name>
<keyword evidence="9" id="KW-1185">Reference proteome</keyword>
<evidence type="ECO:0000259" key="6">
    <source>
        <dbReference type="Pfam" id="PF00931"/>
    </source>
</evidence>
<dbReference type="EMBL" id="CM016559">
    <property type="protein sequence ID" value="TKW01916.1"/>
    <property type="molecule type" value="Genomic_DNA"/>
</dbReference>
<dbReference type="Gene3D" id="3.40.50.300">
    <property type="entry name" value="P-loop containing nucleotide triphosphate hydrolases"/>
    <property type="match status" value="1"/>
</dbReference>
<dbReference type="AlphaFoldDB" id="A0A4V6D3A9"/>
<keyword evidence="2" id="KW-0433">Leucine-rich repeat</keyword>
<accession>A0A4V6D3A9</accession>
<dbReference type="SUPFAM" id="SSF52540">
    <property type="entry name" value="P-loop containing nucleoside triphosphate hydrolases"/>
    <property type="match status" value="1"/>
</dbReference>
<proteinExistence type="inferred from homology"/>
<dbReference type="OMA" id="WIAHEIK"/>
<dbReference type="PANTHER" id="PTHR19338:SF53">
    <property type="entry name" value="RX N-TERMINAL DOMAIN-CONTAINING PROTEIN"/>
    <property type="match status" value="1"/>
</dbReference>
<feature type="domain" description="Disease resistance N-terminal" evidence="7">
    <location>
        <begin position="1"/>
        <end position="55"/>
    </location>
</feature>